<evidence type="ECO:0000259" key="1">
    <source>
        <dbReference type="Pfam" id="PF03551"/>
    </source>
</evidence>
<evidence type="ECO:0000313" key="2">
    <source>
        <dbReference type="EMBL" id="MBD7936356.1"/>
    </source>
</evidence>
<dbReference type="Proteomes" id="UP000657931">
    <property type="component" value="Unassembled WGS sequence"/>
</dbReference>
<organism evidence="2 3">
    <name type="scientific">Cytobacillus stercorigallinarum</name>
    <dbReference type="NCBI Taxonomy" id="2762240"/>
    <lineage>
        <taxon>Bacteria</taxon>
        <taxon>Bacillati</taxon>
        <taxon>Bacillota</taxon>
        <taxon>Bacilli</taxon>
        <taxon>Bacillales</taxon>
        <taxon>Bacillaceae</taxon>
        <taxon>Cytobacillus</taxon>
    </lineage>
</organism>
<dbReference type="PANTHER" id="PTHR33169:SF13">
    <property type="entry name" value="PADR-FAMILY TRANSCRIPTIONAL REGULATOR"/>
    <property type="match status" value="1"/>
</dbReference>
<evidence type="ECO:0000313" key="3">
    <source>
        <dbReference type="Proteomes" id="UP000657931"/>
    </source>
</evidence>
<dbReference type="InterPro" id="IPR036390">
    <property type="entry name" value="WH_DNA-bd_sf"/>
</dbReference>
<feature type="domain" description="Transcription regulator PadR N-terminal" evidence="1">
    <location>
        <begin position="19"/>
        <end position="84"/>
    </location>
</feature>
<gene>
    <name evidence="2" type="ORF">H9655_04900</name>
</gene>
<accession>A0ABR8QLF7</accession>
<sequence>MKSEGQITDSMFYIMTALTRPRHGYAIMSLIEETTQGRIAIGPASMYTIIKKLLKQEWIYLQDGSDSRRKVYGLTQQGKLALKEEVDVRKLMLQLAEEGLGGIDNE</sequence>
<dbReference type="RefSeq" id="WP_191811518.1">
    <property type="nucleotide sequence ID" value="NZ_JACSQT010000002.1"/>
</dbReference>
<dbReference type="InterPro" id="IPR005149">
    <property type="entry name" value="Tscrpt_reg_PadR_N"/>
</dbReference>
<dbReference type="Gene3D" id="1.10.10.10">
    <property type="entry name" value="Winged helix-like DNA-binding domain superfamily/Winged helix DNA-binding domain"/>
    <property type="match status" value="1"/>
</dbReference>
<keyword evidence="3" id="KW-1185">Reference proteome</keyword>
<proteinExistence type="predicted"/>
<dbReference type="InterPro" id="IPR036388">
    <property type="entry name" value="WH-like_DNA-bd_sf"/>
</dbReference>
<dbReference type="EMBL" id="JACSQT010000002">
    <property type="protein sequence ID" value="MBD7936356.1"/>
    <property type="molecule type" value="Genomic_DNA"/>
</dbReference>
<dbReference type="InterPro" id="IPR052509">
    <property type="entry name" value="Metal_resp_DNA-bind_regulator"/>
</dbReference>
<reference evidence="2 3" key="1">
    <citation type="submission" date="2020-08" db="EMBL/GenBank/DDBJ databases">
        <title>A Genomic Blueprint of the Chicken Gut Microbiome.</title>
        <authorList>
            <person name="Gilroy R."/>
            <person name="Ravi A."/>
            <person name="Getino M."/>
            <person name="Pursley I."/>
            <person name="Horton D.L."/>
            <person name="Alikhan N.-F."/>
            <person name="Baker D."/>
            <person name="Gharbi K."/>
            <person name="Hall N."/>
            <person name="Watson M."/>
            <person name="Adriaenssens E.M."/>
            <person name="Foster-Nyarko E."/>
            <person name="Jarju S."/>
            <person name="Secka A."/>
            <person name="Antonio M."/>
            <person name="Oren A."/>
            <person name="Chaudhuri R."/>
            <person name="La Ragione R.M."/>
            <person name="Hildebrand F."/>
            <person name="Pallen M.J."/>
        </authorList>
    </citation>
    <scope>NUCLEOTIDE SEQUENCE [LARGE SCALE GENOMIC DNA]</scope>
    <source>
        <strain evidence="2 3">Sa5YUA1</strain>
    </source>
</reference>
<comment type="caution">
    <text evidence="2">The sequence shown here is derived from an EMBL/GenBank/DDBJ whole genome shotgun (WGS) entry which is preliminary data.</text>
</comment>
<dbReference type="PANTHER" id="PTHR33169">
    <property type="entry name" value="PADR-FAMILY TRANSCRIPTIONAL REGULATOR"/>
    <property type="match status" value="1"/>
</dbReference>
<protein>
    <submittedName>
        <fullName evidence="2">Helix-turn-helix transcriptional regulator</fullName>
    </submittedName>
</protein>
<name>A0ABR8QLF7_9BACI</name>
<dbReference type="SUPFAM" id="SSF46785">
    <property type="entry name" value="Winged helix' DNA-binding domain"/>
    <property type="match status" value="1"/>
</dbReference>
<dbReference type="Pfam" id="PF03551">
    <property type="entry name" value="PadR"/>
    <property type="match status" value="1"/>
</dbReference>